<keyword evidence="5 11" id="KW-0001">2Fe-2S</keyword>
<proteinExistence type="inferred from homology"/>
<evidence type="ECO:0000259" key="13">
    <source>
        <dbReference type="PROSITE" id="PS51379"/>
    </source>
</evidence>
<comment type="cofactor">
    <cofactor evidence="11">
        <name>[2Fe-2S] cluster</name>
        <dbReference type="ChEBI" id="CHEBI:190135"/>
    </cofactor>
    <text evidence="11">Binds 1 [2Fe-2S] cluster.</text>
</comment>
<organism evidence="15 17">
    <name type="scientific">Halarcobacter bivalviorum</name>
    <dbReference type="NCBI Taxonomy" id="663364"/>
    <lineage>
        <taxon>Bacteria</taxon>
        <taxon>Pseudomonadati</taxon>
        <taxon>Campylobacterota</taxon>
        <taxon>Epsilonproteobacteria</taxon>
        <taxon>Campylobacterales</taxon>
        <taxon>Arcobacteraceae</taxon>
        <taxon>Halarcobacter</taxon>
    </lineage>
</organism>
<dbReference type="GO" id="GO:0051537">
    <property type="term" value="F:2 iron, 2 sulfur cluster binding"/>
    <property type="evidence" value="ECO:0007669"/>
    <property type="project" value="UniProtKB-KW"/>
</dbReference>
<dbReference type="PROSITE" id="PS51085">
    <property type="entry name" value="2FE2S_FER_2"/>
    <property type="match status" value="1"/>
</dbReference>
<dbReference type="Gene3D" id="3.10.20.30">
    <property type="match status" value="1"/>
</dbReference>
<dbReference type="Pfam" id="PF13085">
    <property type="entry name" value="Fer2_3"/>
    <property type="match status" value="1"/>
</dbReference>
<dbReference type="InterPro" id="IPR004489">
    <property type="entry name" value="Succ_DH/fum_Rdtase_Fe-S"/>
</dbReference>
<dbReference type="SUPFAM" id="SSF54292">
    <property type="entry name" value="2Fe-2S ferredoxin-like"/>
    <property type="match status" value="1"/>
</dbReference>
<evidence type="ECO:0000256" key="5">
    <source>
        <dbReference type="ARBA" id="ARBA00022714"/>
    </source>
</evidence>
<evidence type="ECO:0000256" key="2">
    <source>
        <dbReference type="ARBA" id="ARBA00009433"/>
    </source>
</evidence>
<name>A0AAX2A726_9BACT</name>
<dbReference type="InterPro" id="IPR009051">
    <property type="entry name" value="Helical_ferredxn"/>
</dbReference>
<dbReference type="GO" id="GO:0022904">
    <property type="term" value="P:respiratory electron transport chain"/>
    <property type="evidence" value="ECO:0007669"/>
    <property type="project" value="TreeGrafter"/>
</dbReference>
<evidence type="ECO:0000256" key="4">
    <source>
        <dbReference type="ARBA" id="ARBA00022532"/>
    </source>
</evidence>
<sequence>MRITIKRFNKQESFEEYEVLENRTLLENLQEIKENSDSTLTFKSGCRSGVCGCCAVRVNGQERLSCKTKVSENAFIEPLKNYKVLKDLVVDLSKEEELIRVSQAFLHEYSKKTISSKDEKQIDTQSNCILCQNCYSSCPVFETNEHFLGPYALTRALRYVDDKKEQNSLDILTSVQNSGIWDCTLCGNCTFVCPQGIDPKMDITKLRMKSVQNGFEDKSVQNFNSFNSGFDPLGGFNPNGF</sequence>
<dbReference type="Gene3D" id="1.10.1060.10">
    <property type="entry name" value="Alpha-helical ferredoxin"/>
    <property type="match status" value="1"/>
</dbReference>
<protein>
    <recommendedName>
        <fullName evidence="11">Fumarate reductase iron-sulfur subunit</fullName>
        <ecNumber evidence="11">1.3.5.1</ecNumber>
    </recommendedName>
</protein>
<evidence type="ECO:0000256" key="10">
    <source>
        <dbReference type="ARBA" id="ARBA00023291"/>
    </source>
</evidence>
<dbReference type="InterPro" id="IPR012675">
    <property type="entry name" value="Beta-grasp_dom_sf"/>
</dbReference>
<evidence type="ECO:0000313" key="14">
    <source>
        <dbReference type="EMBL" id="AXH11098.1"/>
    </source>
</evidence>
<evidence type="ECO:0000256" key="1">
    <source>
        <dbReference type="ARBA" id="ARBA00004894"/>
    </source>
</evidence>
<keyword evidence="9 11" id="KW-0411">Iron-sulfur</keyword>
<keyword evidence="7" id="KW-0560">Oxidoreductase</keyword>
<comment type="cofactor">
    <cofactor evidence="11">
        <name>[3Fe-4S] cluster</name>
        <dbReference type="ChEBI" id="CHEBI:21137"/>
    </cofactor>
    <text evidence="11">Binds 1 [3Fe-4S] cluster.</text>
</comment>
<evidence type="ECO:0000256" key="7">
    <source>
        <dbReference type="ARBA" id="ARBA00023002"/>
    </source>
</evidence>
<keyword evidence="4" id="KW-0816">Tricarboxylic acid cycle</keyword>
<dbReference type="KEGG" id="hbv:ABIV_0056"/>
<gene>
    <name evidence="14" type="primary">sdhB</name>
    <name evidence="14" type="ORF">ABIV_0056</name>
    <name evidence="15" type="ORF">CRV05_08260</name>
</gene>
<dbReference type="PANTHER" id="PTHR11921:SF29">
    <property type="entry name" value="SUCCINATE DEHYDROGENASE [UBIQUINONE] IRON-SULFUR SUBUNIT, MITOCHONDRIAL"/>
    <property type="match status" value="1"/>
</dbReference>
<comment type="similarity">
    <text evidence="2 11">Belongs to the succinate dehydrogenase/fumarate reductase iron-sulfur protein family.</text>
</comment>
<dbReference type="GO" id="GO:0008177">
    <property type="term" value="F:succinate dehydrogenase (quinone) activity"/>
    <property type="evidence" value="ECO:0007669"/>
    <property type="project" value="UniProtKB-EC"/>
</dbReference>
<evidence type="ECO:0000256" key="9">
    <source>
        <dbReference type="ARBA" id="ARBA00023014"/>
    </source>
</evidence>
<evidence type="ECO:0000256" key="8">
    <source>
        <dbReference type="ARBA" id="ARBA00023004"/>
    </source>
</evidence>
<dbReference type="InterPro" id="IPR050573">
    <property type="entry name" value="SDH/FRD_Iron-Sulfur"/>
</dbReference>
<dbReference type="EMBL" id="CP031217">
    <property type="protein sequence ID" value="AXH11098.1"/>
    <property type="molecule type" value="Genomic_DNA"/>
</dbReference>
<evidence type="ECO:0000313" key="16">
    <source>
        <dbReference type="Proteomes" id="UP000253850"/>
    </source>
</evidence>
<dbReference type="EMBL" id="PDKM01000004">
    <property type="protein sequence ID" value="RXK09714.1"/>
    <property type="molecule type" value="Genomic_DNA"/>
</dbReference>
<accession>A0AAX2A726</accession>
<dbReference type="Proteomes" id="UP000253850">
    <property type="component" value="Chromosome"/>
</dbReference>
<dbReference type="PANTHER" id="PTHR11921">
    <property type="entry name" value="SUCCINATE DEHYDROGENASE IRON-SULFUR PROTEIN"/>
    <property type="match status" value="1"/>
</dbReference>
<dbReference type="CDD" id="cd00207">
    <property type="entry name" value="fer2"/>
    <property type="match status" value="1"/>
</dbReference>
<keyword evidence="10 11" id="KW-0003">3Fe-4S</keyword>
<dbReference type="InterPro" id="IPR025192">
    <property type="entry name" value="Succ_DH/fum_Rdtase_N"/>
</dbReference>
<comment type="pathway">
    <text evidence="1">Carbohydrate metabolism; tricarboxylic acid cycle; fumarate from succinate (bacterial route): step 1/1.</text>
</comment>
<dbReference type="AlphaFoldDB" id="A0AAX2A726"/>
<keyword evidence="3 11" id="KW-0004">4Fe-4S</keyword>
<dbReference type="GO" id="GO:0046872">
    <property type="term" value="F:metal ion binding"/>
    <property type="evidence" value="ECO:0007669"/>
    <property type="project" value="UniProtKB-KW"/>
</dbReference>
<dbReference type="NCBIfam" id="TIGR00384">
    <property type="entry name" value="dhsB"/>
    <property type="match status" value="1"/>
</dbReference>
<dbReference type="Proteomes" id="UP000289193">
    <property type="component" value="Unassembled WGS sequence"/>
</dbReference>
<feature type="domain" description="2Fe-2S ferredoxin-type" evidence="12">
    <location>
        <begin position="1"/>
        <end position="82"/>
    </location>
</feature>
<dbReference type="InterPro" id="IPR001041">
    <property type="entry name" value="2Fe-2S_ferredoxin-type"/>
</dbReference>
<dbReference type="GO" id="GO:0051539">
    <property type="term" value="F:4 iron, 4 sulfur cluster binding"/>
    <property type="evidence" value="ECO:0007669"/>
    <property type="project" value="UniProtKB-KW"/>
</dbReference>
<dbReference type="RefSeq" id="WP_114837994.1">
    <property type="nucleotide sequence ID" value="NZ_CP031217.1"/>
</dbReference>
<dbReference type="EC" id="1.3.5.1" evidence="11"/>
<reference evidence="15 17" key="1">
    <citation type="submission" date="2017-10" db="EMBL/GenBank/DDBJ databases">
        <title>Genomics of the genus Arcobacter.</title>
        <authorList>
            <person name="Perez-Cataluna A."/>
            <person name="Figueras M.J."/>
        </authorList>
    </citation>
    <scope>NUCLEOTIDE SEQUENCE [LARGE SCALE GENOMIC DNA]</scope>
    <source>
        <strain evidence="15 17">CECT 7835</strain>
    </source>
</reference>
<keyword evidence="17" id="KW-1185">Reference proteome</keyword>
<evidence type="ECO:0000256" key="6">
    <source>
        <dbReference type="ARBA" id="ARBA00022723"/>
    </source>
</evidence>
<evidence type="ECO:0000313" key="17">
    <source>
        <dbReference type="Proteomes" id="UP000289193"/>
    </source>
</evidence>
<dbReference type="InterPro" id="IPR036010">
    <property type="entry name" value="2Fe-2S_ferredoxin-like_sf"/>
</dbReference>
<feature type="domain" description="4Fe-4S ferredoxin-type" evidence="13">
    <location>
        <begin position="118"/>
        <end position="146"/>
    </location>
</feature>
<keyword evidence="6 11" id="KW-0479">Metal-binding</keyword>
<comment type="catalytic activity">
    <reaction evidence="11">
        <text>a menaquinone + succinate = a menaquinol + fumarate</text>
        <dbReference type="Rhea" id="RHEA:27834"/>
        <dbReference type="Rhea" id="RHEA-COMP:9537"/>
        <dbReference type="Rhea" id="RHEA-COMP:9539"/>
        <dbReference type="ChEBI" id="CHEBI:16374"/>
        <dbReference type="ChEBI" id="CHEBI:18151"/>
        <dbReference type="ChEBI" id="CHEBI:29806"/>
        <dbReference type="ChEBI" id="CHEBI:30031"/>
        <dbReference type="EC" id="1.3.5.1"/>
    </reaction>
</comment>
<keyword evidence="8 11" id="KW-0408">Iron</keyword>
<evidence type="ECO:0000259" key="12">
    <source>
        <dbReference type="PROSITE" id="PS51085"/>
    </source>
</evidence>
<dbReference type="PROSITE" id="PS51379">
    <property type="entry name" value="4FE4S_FER_2"/>
    <property type="match status" value="1"/>
</dbReference>
<evidence type="ECO:0000256" key="3">
    <source>
        <dbReference type="ARBA" id="ARBA00022485"/>
    </source>
</evidence>
<reference evidence="14 16" key="2">
    <citation type="submission" date="2018-07" db="EMBL/GenBank/DDBJ databases">
        <title>Complete genome of the Arcobacter bivalviorum type strain LMG 26154.</title>
        <authorList>
            <person name="Miller W.G."/>
            <person name="Yee E."/>
            <person name="Bono J.L."/>
        </authorList>
    </citation>
    <scope>NUCLEOTIDE SEQUENCE [LARGE SCALE GENOMIC DNA]</scope>
    <source>
        <strain evidence="14 16">LMG 26154</strain>
    </source>
</reference>
<evidence type="ECO:0000256" key="11">
    <source>
        <dbReference type="RuleBase" id="RU361237"/>
    </source>
</evidence>
<dbReference type="PROSITE" id="PS00198">
    <property type="entry name" value="4FE4S_FER_1"/>
    <property type="match status" value="1"/>
</dbReference>
<comment type="cofactor">
    <cofactor evidence="11">
        <name>[4Fe-4S] cluster</name>
        <dbReference type="ChEBI" id="CHEBI:49883"/>
    </cofactor>
    <text evidence="11">Binds 1 [4Fe-4S] cluster.</text>
</comment>
<dbReference type="Pfam" id="PF13183">
    <property type="entry name" value="Fer4_8"/>
    <property type="match status" value="1"/>
</dbReference>
<dbReference type="GO" id="GO:0006099">
    <property type="term" value="P:tricarboxylic acid cycle"/>
    <property type="evidence" value="ECO:0007669"/>
    <property type="project" value="UniProtKB-KW"/>
</dbReference>
<dbReference type="GO" id="GO:0009055">
    <property type="term" value="F:electron transfer activity"/>
    <property type="evidence" value="ECO:0007669"/>
    <property type="project" value="InterPro"/>
</dbReference>
<dbReference type="InterPro" id="IPR017900">
    <property type="entry name" value="4Fe4S_Fe_S_CS"/>
</dbReference>
<dbReference type="SUPFAM" id="SSF46548">
    <property type="entry name" value="alpha-helical ferredoxin"/>
    <property type="match status" value="1"/>
</dbReference>
<dbReference type="InterPro" id="IPR017896">
    <property type="entry name" value="4Fe4S_Fe-S-bd"/>
</dbReference>
<evidence type="ECO:0000313" key="15">
    <source>
        <dbReference type="EMBL" id="RXK09714.1"/>
    </source>
</evidence>
<dbReference type="GO" id="GO:0051538">
    <property type="term" value="F:3 iron, 4 sulfur cluster binding"/>
    <property type="evidence" value="ECO:0007669"/>
    <property type="project" value="UniProtKB-KW"/>
</dbReference>